<reference evidence="1 2" key="1">
    <citation type="submission" date="2024-03" db="EMBL/GenBank/DDBJ databases">
        <authorList>
            <person name="Jo J.-H."/>
        </authorList>
    </citation>
    <scope>NUCLEOTIDE SEQUENCE [LARGE SCALE GENOMIC DNA]</scope>
    <source>
        <strain evidence="1 2">AS3R-12</strain>
    </source>
</reference>
<sequence>MRHFIFGAIAPVALIATAPADARATRVDIPVQIEPNNLVYILWVKVNADEGRTAVRGYVRNKQWFARKRGDLHVEFLRRGQVVACQETDWKKYRYRSRGQWRFSTSANVSATTIDIVRISHVIHDRERDRARNPVNACSGLAEPTSLNPGGA</sequence>
<comment type="caution">
    <text evidence="1">The sequence shown here is derived from an EMBL/GenBank/DDBJ whole genome shotgun (WGS) entry which is preliminary data.</text>
</comment>
<evidence type="ECO:0008006" key="3">
    <source>
        <dbReference type="Google" id="ProtNLM"/>
    </source>
</evidence>
<dbReference type="Proteomes" id="UP001379235">
    <property type="component" value="Unassembled WGS sequence"/>
</dbReference>
<evidence type="ECO:0000313" key="2">
    <source>
        <dbReference type="Proteomes" id="UP001379235"/>
    </source>
</evidence>
<protein>
    <recommendedName>
        <fullName evidence="3">DUF2914 domain-containing protein</fullName>
    </recommendedName>
</protein>
<accession>A0ABU8SAT2</accession>
<dbReference type="EMBL" id="JBBHJY010000005">
    <property type="protein sequence ID" value="MEJ6010656.1"/>
    <property type="molecule type" value="Genomic_DNA"/>
</dbReference>
<dbReference type="RefSeq" id="WP_339967408.1">
    <property type="nucleotide sequence ID" value="NZ_JBBHJY010000005.1"/>
</dbReference>
<gene>
    <name evidence="1" type="ORF">WG900_12095</name>
</gene>
<keyword evidence="2" id="KW-1185">Reference proteome</keyword>
<proteinExistence type="predicted"/>
<evidence type="ECO:0000313" key="1">
    <source>
        <dbReference type="EMBL" id="MEJ6010656.1"/>
    </source>
</evidence>
<name>A0ABU8SAT2_9SPHN</name>
<organism evidence="1 2">
    <name type="scientific">Novosphingobium aquae</name>
    <dbReference type="NCBI Taxonomy" id="3133435"/>
    <lineage>
        <taxon>Bacteria</taxon>
        <taxon>Pseudomonadati</taxon>
        <taxon>Pseudomonadota</taxon>
        <taxon>Alphaproteobacteria</taxon>
        <taxon>Sphingomonadales</taxon>
        <taxon>Sphingomonadaceae</taxon>
        <taxon>Novosphingobium</taxon>
    </lineage>
</organism>